<evidence type="ECO:0000256" key="9">
    <source>
        <dbReference type="ARBA" id="ARBA00023002"/>
    </source>
</evidence>
<evidence type="ECO:0000256" key="3">
    <source>
        <dbReference type="ARBA" id="ARBA00006753"/>
    </source>
</evidence>
<dbReference type="GO" id="GO:0050661">
    <property type="term" value="F:NADP binding"/>
    <property type="evidence" value="ECO:0007669"/>
    <property type="project" value="InterPro"/>
</dbReference>
<feature type="active site" description="Proton donor" evidence="11">
    <location>
        <position position="206"/>
    </location>
</feature>
<dbReference type="Proteomes" id="UP000534783">
    <property type="component" value="Unassembled WGS sequence"/>
</dbReference>
<evidence type="ECO:0000256" key="4">
    <source>
        <dbReference type="ARBA" id="ARBA00013213"/>
    </source>
</evidence>
<organism evidence="16 17">
    <name type="scientific">Candidatus Manganitrophus noduliformans</name>
    <dbReference type="NCBI Taxonomy" id="2606439"/>
    <lineage>
        <taxon>Bacteria</taxon>
        <taxon>Pseudomonadati</taxon>
        <taxon>Nitrospirota</taxon>
        <taxon>Nitrospiria</taxon>
        <taxon>Candidatus Troglogloeales</taxon>
        <taxon>Candidatus Manganitrophaceae</taxon>
        <taxon>Candidatus Manganitrophus</taxon>
    </lineage>
</organism>
<dbReference type="InterPro" id="IPR002912">
    <property type="entry name" value="ACT_dom"/>
</dbReference>
<dbReference type="EC" id="1.1.1.3" evidence="4 13"/>
<protein>
    <recommendedName>
        <fullName evidence="5 13">Homoserine dehydrogenase</fullName>
        <ecNumber evidence="4 13">1.1.1.3</ecNumber>
    </recommendedName>
</protein>
<dbReference type="AlphaFoldDB" id="A0A7X6DTZ5"/>
<dbReference type="FunFam" id="3.30.360.10:FF:000005">
    <property type="entry name" value="Homoserine dehydrogenase"/>
    <property type="match status" value="1"/>
</dbReference>
<evidence type="ECO:0000256" key="1">
    <source>
        <dbReference type="ARBA" id="ARBA00005056"/>
    </source>
</evidence>
<dbReference type="Gene3D" id="3.40.50.720">
    <property type="entry name" value="NAD(P)-binding Rossmann-like Domain"/>
    <property type="match status" value="1"/>
</dbReference>
<dbReference type="PROSITE" id="PS51671">
    <property type="entry name" value="ACT"/>
    <property type="match status" value="1"/>
</dbReference>
<dbReference type="InterPro" id="IPR036291">
    <property type="entry name" value="NAD(P)-bd_dom_sf"/>
</dbReference>
<dbReference type="EMBL" id="VTOW01000006">
    <property type="protein sequence ID" value="NKE73362.1"/>
    <property type="molecule type" value="Genomic_DNA"/>
</dbReference>
<dbReference type="Pfam" id="PF03447">
    <property type="entry name" value="NAD_binding_3"/>
    <property type="match status" value="1"/>
</dbReference>
<evidence type="ECO:0000256" key="13">
    <source>
        <dbReference type="RuleBase" id="RU000579"/>
    </source>
</evidence>
<dbReference type="PANTHER" id="PTHR43331:SF1">
    <property type="entry name" value="HOMOSERINE DEHYDROGENASE"/>
    <property type="match status" value="1"/>
</dbReference>
<evidence type="ECO:0000256" key="7">
    <source>
        <dbReference type="ARBA" id="ARBA00022697"/>
    </source>
</evidence>
<dbReference type="Pfam" id="PF01842">
    <property type="entry name" value="ACT"/>
    <property type="match status" value="1"/>
</dbReference>
<evidence type="ECO:0000256" key="10">
    <source>
        <dbReference type="ARBA" id="ARBA00023167"/>
    </source>
</evidence>
<feature type="binding site" evidence="12">
    <location>
        <position position="191"/>
    </location>
    <ligand>
        <name>L-homoserine</name>
        <dbReference type="ChEBI" id="CHEBI:57476"/>
    </ligand>
</feature>
<dbReference type="InterPro" id="IPR016204">
    <property type="entry name" value="HDH"/>
</dbReference>
<comment type="similarity">
    <text evidence="3 14">Belongs to the homoserine dehydrogenase family.</text>
</comment>
<comment type="catalytic activity">
    <reaction evidence="13">
        <text>L-homoserine + NADP(+) = L-aspartate 4-semialdehyde + NADPH + H(+)</text>
        <dbReference type="Rhea" id="RHEA:15761"/>
        <dbReference type="ChEBI" id="CHEBI:15378"/>
        <dbReference type="ChEBI" id="CHEBI:57476"/>
        <dbReference type="ChEBI" id="CHEBI:57783"/>
        <dbReference type="ChEBI" id="CHEBI:58349"/>
        <dbReference type="ChEBI" id="CHEBI:537519"/>
        <dbReference type="EC" id="1.1.1.3"/>
    </reaction>
</comment>
<evidence type="ECO:0000256" key="6">
    <source>
        <dbReference type="ARBA" id="ARBA00022605"/>
    </source>
</evidence>
<dbReference type="NCBIfam" id="NF004976">
    <property type="entry name" value="PRK06349.1"/>
    <property type="match status" value="1"/>
</dbReference>
<evidence type="ECO:0000313" key="16">
    <source>
        <dbReference type="EMBL" id="NKE73362.1"/>
    </source>
</evidence>
<evidence type="ECO:0000313" key="17">
    <source>
        <dbReference type="Proteomes" id="UP000534783"/>
    </source>
</evidence>
<proteinExistence type="inferred from homology"/>
<dbReference type="SUPFAM" id="SSF51735">
    <property type="entry name" value="NAD(P)-binding Rossmann-fold domains"/>
    <property type="match status" value="1"/>
</dbReference>
<comment type="pathway">
    <text evidence="2 13">Amino-acid biosynthesis; L-methionine biosynthesis via de novo pathway; L-homoserine from L-aspartate: step 3/3.</text>
</comment>
<evidence type="ECO:0000256" key="12">
    <source>
        <dbReference type="PIRSR" id="PIRSR000098-2"/>
    </source>
</evidence>
<comment type="pathway">
    <text evidence="1 13">Amino-acid biosynthesis; L-threonine biosynthesis; L-threonine from L-aspartate: step 3/5.</text>
</comment>
<dbReference type="InterPro" id="IPR005106">
    <property type="entry name" value="Asp/hSer_DH_NAD-bd"/>
</dbReference>
<dbReference type="PANTHER" id="PTHR43331">
    <property type="entry name" value="HOMOSERINE DEHYDROGENASE"/>
    <property type="match status" value="1"/>
</dbReference>
<feature type="domain" description="ACT" evidence="15">
    <location>
        <begin position="356"/>
        <end position="431"/>
    </location>
</feature>
<evidence type="ECO:0000256" key="11">
    <source>
        <dbReference type="PIRSR" id="PIRSR000098-1"/>
    </source>
</evidence>
<dbReference type="GO" id="GO:0004412">
    <property type="term" value="F:homoserine dehydrogenase activity"/>
    <property type="evidence" value="ECO:0007669"/>
    <property type="project" value="UniProtKB-EC"/>
</dbReference>
<dbReference type="GO" id="GO:0009086">
    <property type="term" value="P:methionine biosynthetic process"/>
    <property type="evidence" value="ECO:0007669"/>
    <property type="project" value="UniProtKB-KW"/>
</dbReference>
<dbReference type="PIRSF" id="PIRSF000098">
    <property type="entry name" value="Homoser_dehydrog"/>
    <property type="match status" value="1"/>
</dbReference>
<reference evidence="16 17" key="1">
    <citation type="journal article" date="2020" name="Nature">
        <title>Bacterial chemolithoautotrophy via manganese oxidation.</title>
        <authorList>
            <person name="Yu H."/>
            <person name="Leadbetter J.R."/>
        </authorList>
    </citation>
    <scope>NUCLEOTIDE SEQUENCE [LARGE SCALE GENOMIC DNA]</scope>
    <source>
        <strain evidence="16 17">Mn-1</strain>
    </source>
</reference>
<keyword evidence="9 13" id="KW-0560">Oxidoreductase</keyword>
<name>A0A7X6DTZ5_9BACT</name>
<feature type="binding site" evidence="12">
    <location>
        <position position="106"/>
    </location>
    <ligand>
        <name>NADPH</name>
        <dbReference type="ChEBI" id="CHEBI:57783"/>
    </ligand>
</feature>
<dbReference type="RefSeq" id="WP_168063311.1">
    <property type="nucleotide sequence ID" value="NZ_VTOW01000006.1"/>
</dbReference>
<dbReference type="Gene3D" id="3.30.70.260">
    <property type="match status" value="1"/>
</dbReference>
<dbReference type="InterPro" id="IPR019811">
    <property type="entry name" value="HDH_CS"/>
</dbReference>
<keyword evidence="10 13" id="KW-0486">Methionine biosynthesis</keyword>
<accession>A0A7X6DTZ5</accession>
<sequence length="437" mass="46974">MKSSIKVGFIGFGTVATGAVKILTEQKGLIRRRLGCPIEIVQIADLDVKRSRGVSLPKGVLTTDAMKVVRHPEIDIVVELIGGYDPARQFLLEAIRRGKQVVTANKALLAAHGEEIFRAAVERGVDVGFEGSVGGGIPIIHAIKEGLAAEKIAAIYGIVNGTCNYILTKMTDEGKKFSEVLTEAQRLGYAEADPTLDIGGADSAHKLAILTCLAFGTAVPLKEIYTEGVDKVTPLDIAFAEEFGCKIKLLAIAKAADGEIEARVHPTMIPKEYLLSRVAGVHNAVYLVGEAIGEALFYGRGAGSLPTGSAVVSDLIDISRNILKGANGRVPPASFLPEARPALRIKQMDEIESLYYLRFMAEDRPGVLSKISGVLGKHRISISSVIQQGRKAGGNVPLVMMTHRAKERDVQEALSKINRMDYVSEPTVLIRVEGEDE</sequence>
<keyword evidence="8 12" id="KW-0521">NADP</keyword>
<dbReference type="PROSITE" id="PS01042">
    <property type="entry name" value="HOMOSER_DHGENASE"/>
    <property type="match status" value="1"/>
</dbReference>
<dbReference type="FunFam" id="3.30.70.260:FF:000030">
    <property type="entry name" value="Homoserine dehydrogenase"/>
    <property type="match status" value="1"/>
</dbReference>
<dbReference type="InterPro" id="IPR045865">
    <property type="entry name" value="ACT-like_dom_sf"/>
</dbReference>
<dbReference type="CDD" id="cd04881">
    <property type="entry name" value="ACT_HSDH-Hom"/>
    <property type="match status" value="1"/>
</dbReference>
<dbReference type="UniPathway" id="UPA00051">
    <property type="reaction ID" value="UER00465"/>
</dbReference>
<dbReference type="SUPFAM" id="SSF55021">
    <property type="entry name" value="ACT-like"/>
    <property type="match status" value="1"/>
</dbReference>
<evidence type="ECO:0000259" key="15">
    <source>
        <dbReference type="PROSITE" id="PS51671"/>
    </source>
</evidence>
<evidence type="ECO:0000256" key="8">
    <source>
        <dbReference type="ARBA" id="ARBA00022857"/>
    </source>
</evidence>
<dbReference type="UniPathway" id="UPA00050">
    <property type="reaction ID" value="UER00063"/>
</dbReference>
<evidence type="ECO:0000256" key="5">
    <source>
        <dbReference type="ARBA" id="ARBA00013376"/>
    </source>
</evidence>
<dbReference type="InterPro" id="IPR001342">
    <property type="entry name" value="HDH_cat"/>
</dbReference>
<keyword evidence="7 13" id="KW-0791">Threonine biosynthesis</keyword>
<keyword evidence="6 13" id="KW-0028">Amino-acid biosynthesis</keyword>
<gene>
    <name evidence="16" type="ORF">MNODULE_21615</name>
</gene>
<dbReference type="GO" id="GO:0009088">
    <property type="term" value="P:threonine biosynthetic process"/>
    <property type="evidence" value="ECO:0007669"/>
    <property type="project" value="UniProtKB-UniPathway"/>
</dbReference>
<keyword evidence="17" id="KW-1185">Reference proteome</keyword>
<evidence type="ECO:0000256" key="14">
    <source>
        <dbReference type="RuleBase" id="RU004171"/>
    </source>
</evidence>
<dbReference type="SUPFAM" id="SSF55347">
    <property type="entry name" value="Glyceraldehyde-3-phosphate dehydrogenase-like, C-terminal domain"/>
    <property type="match status" value="1"/>
</dbReference>
<comment type="caution">
    <text evidence="16">The sequence shown here is derived from an EMBL/GenBank/DDBJ whole genome shotgun (WGS) entry which is preliminary data.</text>
</comment>
<dbReference type="Gene3D" id="3.30.360.10">
    <property type="entry name" value="Dihydrodipicolinate Reductase, domain 2"/>
    <property type="match status" value="1"/>
</dbReference>
<evidence type="ECO:0000256" key="2">
    <source>
        <dbReference type="ARBA" id="ARBA00005062"/>
    </source>
</evidence>
<dbReference type="Pfam" id="PF00742">
    <property type="entry name" value="Homoserine_dh"/>
    <property type="match status" value="1"/>
</dbReference>